<feature type="region of interest" description="Disordered" evidence="2">
    <location>
        <begin position="376"/>
        <end position="405"/>
    </location>
</feature>
<feature type="compositionally biased region" description="Low complexity" evidence="2">
    <location>
        <begin position="376"/>
        <end position="390"/>
    </location>
</feature>
<dbReference type="EMBL" id="JAPEIS010000016">
    <property type="protein sequence ID" value="KAJ8058288.1"/>
    <property type="molecule type" value="Genomic_DNA"/>
</dbReference>
<feature type="compositionally biased region" description="Low complexity" evidence="2">
    <location>
        <begin position="21"/>
        <end position="67"/>
    </location>
</feature>
<evidence type="ECO:0000256" key="1">
    <source>
        <dbReference type="SAM" id="Coils"/>
    </source>
</evidence>
<name>A0A9X0ACF0_9HELO</name>
<proteinExistence type="predicted"/>
<accession>A0A9X0ACF0</accession>
<protein>
    <submittedName>
        <fullName evidence="3">Uncharacterized protein</fullName>
    </submittedName>
</protein>
<organism evidence="3 4">
    <name type="scientific">Sclerotinia nivalis</name>
    <dbReference type="NCBI Taxonomy" id="352851"/>
    <lineage>
        <taxon>Eukaryota</taxon>
        <taxon>Fungi</taxon>
        <taxon>Dikarya</taxon>
        <taxon>Ascomycota</taxon>
        <taxon>Pezizomycotina</taxon>
        <taxon>Leotiomycetes</taxon>
        <taxon>Helotiales</taxon>
        <taxon>Sclerotiniaceae</taxon>
        <taxon>Sclerotinia</taxon>
    </lineage>
</organism>
<evidence type="ECO:0000256" key="2">
    <source>
        <dbReference type="SAM" id="MobiDB-lite"/>
    </source>
</evidence>
<gene>
    <name evidence="3" type="ORF">OCU04_012482</name>
</gene>
<keyword evidence="1" id="KW-0175">Coiled coil</keyword>
<reference evidence="3" key="1">
    <citation type="submission" date="2022-11" db="EMBL/GenBank/DDBJ databases">
        <title>Genome Resource of Sclerotinia nivalis Strain SnTB1, a Plant Pathogen Isolated from American Ginseng.</title>
        <authorList>
            <person name="Fan S."/>
        </authorList>
    </citation>
    <scope>NUCLEOTIDE SEQUENCE</scope>
    <source>
        <strain evidence="3">SnTB1</strain>
    </source>
</reference>
<comment type="caution">
    <text evidence="3">The sequence shown here is derived from an EMBL/GenBank/DDBJ whole genome shotgun (WGS) entry which is preliminary data.</text>
</comment>
<sequence>MADPQTPRENSRPFFSQEGGSSTSSPKTSTTYITTTPKSSSPSSTRSCSPSPSPSSSSSYDSSTIPPSTLTTKMRSLWSTSHTKLLTNLHVNLNPLNFSSATNLSSATSLPNIANLPNLKPLNLTTTNSPHSFTYTPYPNYTPIPNLSSPNGLPDRQYENQVHQERNSNPLSGPSTRRAEYLFSRVDGGFLEPDTPPLMGSCGFDGVGESGCMGESSQLEYKTRGRDCENIYEAFERDERYGNENGKNEISTKEGKKGREKRALTPWKIIRKSCKEVLDGINTHLNGNLNTSMMKCANGGKVTGQENGNRSPLYVGLDIEEQRGDGGNRYDYDAYTEGRYGCGDYGKGGVNEWNEGIRTRSRESIVEVLFDVEDSSLPSSHSSISLDPYSRIPRQEQNSNQLSEALERQTKLPKKISHPVQVDSLGSDIDSLYEDERTKRTKQERIEKKFEGTVNEWIDPQQHANFNMQQEKEKEKGRQVLVGDFAYMEMRPVFSKDKSGGEIERVGERGSYRGSGGDNGYIYGEGYDYGNKWGSDSGYAKSSLDLEDSMYDSDEGDEMGFGCESSRSDGVGSLDTDTDINASMDIRRNSCIFNPDSNSSFSLPPKINSSPRPHPNPHQSHQSHPQHPHTPSSPPTSTSLALIHFPRTHFPNPSFANINIDLDLSTSQLSLPSTMLDSMYLFGSEMPEFLMDLDDVENVEKDVDIEKEEKEEKEEESKMQLQLQLQLQLSPYTFPGTNLYLYEPKMSMSMRRGSGRESGREWRDYEEGDAGVFGKLGKLDGGNEESRGVMMHFSREPTGLEGLGLGIGGCG</sequence>
<feature type="compositionally biased region" description="Basic and acidic residues" evidence="2">
    <location>
        <begin position="156"/>
        <end position="166"/>
    </location>
</feature>
<feature type="compositionally biased region" description="Acidic residues" evidence="2">
    <location>
        <begin position="549"/>
        <end position="558"/>
    </location>
</feature>
<dbReference type="AlphaFoldDB" id="A0A9X0ACF0"/>
<feature type="coiled-coil region" evidence="1">
    <location>
        <begin position="693"/>
        <end position="725"/>
    </location>
</feature>
<keyword evidence="4" id="KW-1185">Reference proteome</keyword>
<feature type="region of interest" description="Disordered" evidence="2">
    <location>
        <begin position="595"/>
        <end position="639"/>
    </location>
</feature>
<feature type="region of interest" description="Disordered" evidence="2">
    <location>
        <begin position="1"/>
        <end position="67"/>
    </location>
</feature>
<feature type="region of interest" description="Disordered" evidence="2">
    <location>
        <begin position="146"/>
        <end position="176"/>
    </location>
</feature>
<evidence type="ECO:0000313" key="4">
    <source>
        <dbReference type="Proteomes" id="UP001152300"/>
    </source>
</evidence>
<dbReference type="OrthoDB" id="3565428at2759"/>
<evidence type="ECO:0000313" key="3">
    <source>
        <dbReference type="EMBL" id="KAJ8058288.1"/>
    </source>
</evidence>
<dbReference type="Proteomes" id="UP001152300">
    <property type="component" value="Unassembled WGS sequence"/>
</dbReference>
<feature type="region of interest" description="Disordered" evidence="2">
    <location>
        <begin position="549"/>
        <end position="578"/>
    </location>
</feature>